<dbReference type="InterPro" id="IPR001841">
    <property type="entry name" value="Znf_RING"/>
</dbReference>
<reference evidence="11 12" key="1">
    <citation type="journal article" date="2021" name="BMC Genomics">
        <title>Datura genome reveals duplications of psychoactive alkaloid biosynthetic genes and high mutation rate following tissue culture.</title>
        <authorList>
            <person name="Rajewski A."/>
            <person name="Carter-House D."/>
            <person name="Stajich J."/>
            <person name="Litt A."/>
        </authorList>
    </citation>
    <scope>NUCLEOTIDE SEQUENCE [LARGE SCALE GENOMIC DNA]</scope>
    <source>
        <strain evidence="11">AR-01</strain>
    </source>
</reference>
<evidence type="ECO:0000256" key="2">
    <source>
        <dbReference type="ARBA" id="ARBA00012483"/>
    </source>
</evidence>
<keyword evidence="4" id="KW-0479">Metal-binding</keyword>
<dbReference type="InterPro" id="IPR013083">
    <property type="entry name" value="Znf_RING/FYVE/PHD"/>
</dbReference>
<dbReference type="Gene3D" id="3.30.40.10">
    <property type="entry name" value="Zinc/RING finger domain, C3HC4 (zinc finger)"/>
    <property type="match status" value="1"/>
</dbReference>
<feature type="region of interest" description="Disordered" evidence="9">
    <location>
        <begin position="1"/>
        <end position="34"/>
    </location>
</feature>
<evidence type="ECO:0000256" key="9">
    <source>
        <dbReference type="SAM" id="MobiDB-lite"/>
    </source>
</evidence>
<dbReference type="Proteomes" id="UP000823775">
    <property type="component" value="Unassembled WGS sequence"/>
</dbReference>
<comment type="catalytic activity">
    <reaction evidence="1">
        <text>S-ubiquitinyl-[E2 ubiquitin-conjugating enzyme]-L-cysteine + [acceptor protein]-L-lysine = [E2 ubiquitin-conjugating enzyme]-L-cysteine + N(6)-ubiquitinyl-[acceptor protein]-L-lysine.</text>
        <dbReference type="EC" id="2.3.2.27"/>
    </reaction>
</comment>
<dbReference type="EMBL" id="JACEIK010010130">
    <property type="protein sequence ID" value="MCE3214984.1"/>
    <property type="molecule type" value="Genomic_DNA"/>
</dbReference>
<dbReference type="SUPFAM" id="SSF57850">
    <property type="entry name" value="RING/U-box"/>
    <property type="match status" value="1"/>
</dbReference>
<proteinExistence type="predicted"/>
<dbReference type="PROSITE" id="PS50089">
    <property type="entry name" value="ZF_RING_2"/>
    <property type="match status" value="1"/>
</dbReference>
<comment type="caution">
    <text evidence="11">The sequence shown here is derived from an EMBL/GenBank/DDBJ whole genome shotgun (WGS) entry which is preliminary data.</text>
</comment>
<feature type="compositionally biased region" description="Polar residues" evidence="9">
    <location>
        <begin position="1"/>
        <end position="11"/>
    </location>
</feature>
<evidence type="ECO:0000256" key="6">
    <source>
        <dbReference type="ARBA" id="ARBA00022786"/>
    </source>
</evidence>
<evidence type="ECO:0000313" key="12">
    <source>
        <dbReference type="Proteomes" id="UP000823775"/>
    </source>
</evidence>
<keyword evidence="7" id="KW-0862">Zinc</keyword>
<feature type="domain" description="RING-type" evidence="10">
    <location>
        <begin position="128"/>
        <end position="168"/>
    </location>
</feature>
<evidence type="ECO:0000256" key="8">
    <source>
        <dbReference type="PROSITE-ProRule" id="PRU00175"/>
    </source>
</evidence>
<protein>
    <recommendedName>
        <fullName evidence="2">RING-type E3 ubiquitin transferase</fullName>
        <ecNumber evidence="2">2.3.2.27</ecNumber>
    </recommendedName>
</protein>
<keyword evidence="3" id="KW-0808">Transferase</keyword>
<keyword evidence="5 8" id="KW-0863">Zinc-finger</keyword>
<dbReference type="InterPro" id="IPR045191">
    <property type="entry name" value="MBR1/2-like"/>
</dbReference>
<evidence type="ECO:0000259" key="10">
    <source>
        <dbReference type="PROSITE" id="PS50089"/>
    </source>
</evidence>
<dbReference type="EC" id="2.3.2.27" evidence="2"/>
<evidence type="ECO:0000256" key="7">
    <source>
        <dbReference type="ARBA" id="ARBA00022833"/>
    </source>
</evidence>
<gene>
    <name evidence="11" type="ORF">HAX54_000491</name>
</gene>
<accession>A0ABS8WQ03</accession>
<dbReference type="PANTHER" id="PTHR22937:SF175">
    <property type="entry name" value="RING-TYPE E3 UBIQUITIN TRANSFERASE"/>
    <property type="match status" value="1"/>
</dbReference>
<sequence>MSSNPLRSVRTTIRRSGPYDIHHSASTRRHQSTEYSSGITIISLSDRDSVDRLLRPHVRHNSSGPSSQNYEIVGDHLYVTSDPFEFILSFLDLLDQEVNYMVEEKDPVLLGYFNTRIHVDKSDDEEICVICQAKFENEDTIGTLGCGHEYHAECINQWMLRKKNCPMCGAPVTHFTSA</sequence>
<keyword evidence="6" id="KW-0833">Ubl conjugation pathway</keyword>
<name>A0ABS8WQ03_DATST</name>
<evidence type="ECO:0000256" key="5">
    <source>
        <dbReference type="ARBA" id="ARBA00022771"/>
    </source>
</evidence>
<evidence type="ECO:0000256" key="3">
    <source>
        <dbReference type="ARBA" id="ARBA00022679"/>
    </source>
</evidence>
<evidence type="ECO:0000256" key="1">
    <source>
        <dbReference type="ARBA" id="ARBA00000900"/>
    </source>
</evidence>
<dbReference type="Pfam" id="PF13639">
    <property type="entry name" value="zf-RING_2"/>
    <property type="match status" value="1"/>
</dbReference>
<keyword evidence="12" id="KW-1185">Reference proteome</keyword>
<evidence type="ECO:0000256" key="4">
    <source>
        <dbReference type="ARBA" id="ARBA00022723"/>
    </source>
</evidence>
<evidence type="ECO:0000313" key="11">
    <source>
        <dbReference type="EMBL" id="MCE3214984.1"/>
    </source>
</evidence>
<dbReference type="SMART" id="SM00184">
    <property type="entry name" value="RING"/>
    <property type="match status" value="1"/>
</dbReference>
<dbReference type="PANTHER" id="PTHR22937">
    <property type="entry name" value="E3 UBIQUITIN-PROTEIN LIGASE RNF165"/>
    <property type="match status" value="1"/>
</dbReference>
<organism evidence="11 12">
    <name type="scientific">Datura stramonium</name>
    <name type="common">Jimsonweed</name>
    <name type="synonym">Common thornapple</name>
    <dbReference type="NCBI Taxonomy" id="4076"/>
    <lineage>
        <taxon>Eukaryota</taxon>
        <taxon>Viridiplantae</taxon>
        <taxon>Streptophyta</taxon>
        <taxon>Embryophyta</taxon>
        <taxon>Tracheophyta</taxon>
        <taxon>Spermatophyta</taxon>
        <taxon>Magnoliopsida</taxon>
        <taxon>eudicotyledons</taxon>
        <taxon>Gunneridae</taxon>
        <taxon>Pentapetalae</taxon>
        <taxon>asterids</taxon>
        <taxon>lamiids</taxon>
        <taxon>Solanales</taxon>
        <taxon>Solanaceae</taxon>
        <taxon>Solanoideae</taxon>
        <taxon>Datureae</taxon>
        <taxon>Datura</taxon>
    </lineage>
</organism>